<organism evidence="3 4">
    <name type="scientific">Candidatus Seongchinamella marina</name>
    <dbReference type="NCBI Taxonomy" id="2518990"/>
    <lineage>
        <taxon>Bacteria</taxon>
        <taxon>Pseudomonadati</taxon>
        <taxon>Pseudomonadota</taxon>
        <taxon>Gammaproteobacteria</taxon>
        <taxon>Cellvibrionales</taxon>
        <taxon>Halieaceae</taxon>
        <taxon>Seongchinamella</taxon>
    </lineage>
</organism>
<comment type="caution">
    <text evidence="3">The sequence shown here is derived from an EMBL/GenBank/DDBJ whole genome shotgun (WGS) entry which is preliminary data.</text>
</comment>
<comment type="similarity">
    <text evidence="1">Belongs to the short-chain dehydrogenases/reductases (SDR) family.</text>
</comment>
<dbReference type="PRINTS" id="PR00081">
    <property type="entry name" value="GDHRDH"/>
</dbReference>
<dbReference type="SUPFAM" id="SSF51735">
    <property type="entry name" value="NAD(P)-binding Rossmann-fold domains"/>
    <property type="match status" value="1"/>
</dbReference>
<dbReference type="InterPro" id="IPR002347">
    <property type="entry name" value="SDR_fam"/>
</dbReference>
<protein>
    <submittedName>
        <fullName evidence="3">Glucose 1-dehydrogenase</fullName>
        <ecNumber evidence="3">1.1.1.47</ecNumber>
    </submittedName>
</protein>
<gene>
    <name evidence="3" type="ORF">EYC87_17680</name>
</gene>
<evidence type="ECO:0000313" key="4">
    <source>
        <dbReference type="Proteomes" id="UP001143307"/>
    </source>
</evidence>
<proteinExistence type="inferred from homology"/>
<evidence type="ECO:0000256" key="1">
    <source>
        <dbReference type="ARBA" id="ARBA00006484"/>
    </source>
</evidence>
<keyword evidence="4" id="KW-1185">Reference proteome</keyword>
<keyword evidence="2 3" id="KW-0560">Oxidoreductase</keyword>
<dbReference type="PANTHER" id="PTHR43639:SF1">
    <property type="entry name" value="SHORT-CHAIN DEHYDROGENASE_REDUCTASE FAMILY PROTEIN"/>
    <property type="match status" value="1"/>
</dbReference>
<dbReference type="PRINTS" id="PR00080">
    <property type="entry name" value="SDRFAMILY"/>
</dbReference>
<dbReference type="Gene3D" id="3.40.50.720">
    <property type="entry name" value="NAD(P)-binding Rossmann-like Domain"/>
    <property type="match status" value="1"/>
</dbReference>
<dbReference type="NCBIfam" id="NF005559">
    <property type="entry name" value="PRK07231.1"/>
    <property type="match status" value="1"/>
</dbReference>
<dbReference type="GO" id="GO:0047936">
    <property type="term" value="F:glucose 1-dehydrogenase [NAD(P)+] activity"/>
    <property type="evidence" value="ECO:0007669"/>
    <property type="project" value="UniProtKB-EC"/>
</dbReference>
<evidence type="ECO:0000313" key="3">
    <source>
        <dbReference type="EMBL" id="MCX2975414.1"/>
    </source>
</evidence>
<dbReference type="CDD" id="cd05233">
    <property type="entry name" value="SDR_c"/>
    <property type="match status" value="1"/>
</dbReference>
<name>A0ABT3SZH9_9GAMM</name>
<dbReference type="EC" id="1.1.1.47" evidence="3"/>
<dbReference type="RefSeq" id="WP_279254056.1">
    <property type="nucleotide sequence ID" value="NZ_SHNP01000008.1"/>
</dbReference>
<dbReference type="PANTHER" id="PTHR43639">
    <property type="entry name" value="OXIDOREDUCTASE, SHORT-CHAIN DEHYDROGENASE/REDUCTASE FAMILY (AFU_ORTHOLOGUE AFUA_5G02870)"/>
    <property type="match status" value="1"/>
</dbReference>
<reference evidence="3" key="1">
    <citation type="submission" date="2019-02" db="EMBL/GenBank/DDBJ databases">
        <authorList>
            <person name="Li S.-H."/>
        </authorList>
    </citation>
    <scope>NUCLEOTIDE SEQUENCE</scope>
    <source>
        <strain evidence="3">IMCC8485</strain>
    </source>
</reference>
<dbReference type="Proteomes" id="UP001143307">
    <property type="component" value="Unassembled WGS sequence"/>
</dbReference>
<dbReference type="Pfam" id="PF13561">
    <property type="entry name" value="adh_short_C2"/>
    <property type="match status" value="1"/>
</dbReference>
<evidence type="ECO:0000256" key="2">
    <source>
        <dbReference type="ARBA" id="ARBA00023002"/>
    </source>
</evidence>
<accession>A0ABT3SZH9</accession>
<dbReference type="InterPro" id="IPR036291">
    <property type="entry name" value="NAD(P)-bd_dom_sf"/>
</dbReference>
<dbReference type="EMBL" id="SHNP01000008">
    <property type="protein sequence ID" value="MCX2975414.1"/>
    <property type="molecule type" value="Genomic_DNA"/>
</dbReference>
<sequence length="264" mass="27644">MLLDNFKLENRIAIITGAGRGVGKGIALAFAEVGATVICLARTQSEIDATAAEIADSGGSAKAISCDVTSEDQLQSMVNTIVSEFGGIDIVVNNAGGGGHGPTESLTRDFIVQTMELNFIAALNLVRMTVPHLRERNGSVLNISSGMSSVAEDNCIPYAASKAALEQATRNLAHELAPDIRVNCLRLGAIETPDFENLREAHPGVEAGLTAWTPMKRIGKPRDVALSALFLCSDAGSFNTGIVLDIDGGILLQRGVLAIMSGPK</sequence>